<dbReference type="Proteomes" id="UP000501063">
    <property type="component" value="Plasmid pPniHBP1_1"/>
</dbReference>
<evidence type="ECO:0000313" key="1">
    <source>
        <dbReference type="EMBL" id="QIE91400.1"/>
    </source>
</evidence>
<dbReference type="KEGG" id="pnt:G5B91_34210"/>
<organism evidence="1 2">
    <name type="scientific">Pseudomonas nitroreducens</name>
    <dbReference type="NCBI Taxonomy" id="46680"/>
    <lineage>
        <taxon>Bacteria</taxon>
        <taxon>Pseudomonadati</taxon>
        <taxon>Pseudomonadota</taxon>
        <taxon>Gammaproteobacteria</taxon>
        <taxon>Pseudomonadales</taxon>
        <taxon>Pseudomonadaceae</taxon>
        <taxon>Pseudomonas</taxon>
    </lineage>
</organism>
<dbReference type="AlphaFoldDB" id="A0A6G6J8K3"/>
<evidence type="ECO:0000313" key="2">
    <source>
        <dbReference type="Proteomes" id="UP000501063"/>
    </source>
</evidence>
<geneLocation type="plasmid" evidence="2">
    <name>ppnihbp1_1</name>
</geneLocation>
<keyword evidence="1" id="KW-0614">Plasmid</keyword>
<name>A0A6G6J8K3_PSENT</name>
<dbReference type="RefSeq" id="WP_024767791.1">
    <property type="nucleotide sequence ID" value="NZ_CP049142.1"/>
</dbReference>
<dbReference type="EMBL" id="CP049142">
    <property type="protein sequence ID" value="QIE91400.1"/>
    <property type="molecule type" value="Genomic_DNA"/>
</dbReference>
<accession>A0A6G6J8K3</accession>
<sequence>MITELREDDFPEIYERFVKLLNGKPWIKATQNLEYQLRDNPFTRPQIERDNREAFGLAFFEKYGMRRPWDPAWSRVQEAMNFAAQICDMVERSLDDRGANAYLGRVVGAFKNARDMRALRLEHQAAVHFYSQGAVITWPDECRGAETFDLLASGLTPVPIEVECKSCSRDKGHQITEKLSADFWSEIRPQIKGAVTPGEALLIRIVVPKKLPTKTSAIKLLAREVMQAISTGLCITAGGHQVFVHRSQPGFLTLNPVYDLQQRGLYFYAQEIMGGMLGYRWFEVHGTSGIVVEVCSRQANTPLDSIRETAKKAIRGQMTGNRPGCLILKIEDMSKAEFGRLLEGEFKALDAFAGDLFNDEQHQHLACLVFTSEESMENIGSEFGVSQSCIWVADRQVGKYANLGIGRILLSPGPAVVDATKS</sequence>
<gene>
    <name evidence="1" type="ORF">G5B91_34210</name>
</gene>
<reference evidence="1 2" key="1">
    <citation type="submission" date="2020-02" db="EMBL/GenBank/DDBJ databases">
        <title>Integrative conjugative elements (ICEs) and plasmids drive adaptation of Pseudomonas nitroreducens strain HBP1 to wastewater environment.</title>
        <authorList>
            <person name="Sentchilo V."/>
            <person name="Carraro N."/>
            <person name="Bertelli C."/>
            <person name="van der Meer J.R."/>
        </authorList>
    </citation>
    <scope>NUCLEOTIDE SEQUENCE [LARGE SCALE GENOMIC DNA]</scope>
    <source>
        <strain evidence="1 2">HBP1</strain>
        <plasmid evidence="2">ppnihbp1_1</plasmid>
    </source>
</reference>
<protein>
    <submittedName>
        <fullName evidence="1">Uncharacterized protein</fullName>
    </submittedName>
</protein>
<proteinExistence type="predicted"/>